<accession>A0ACA9RTA5</accession>
<comment type="caution">
    <text evidence="1">The sequence shown here is derived from an EMBL/GenBank/DDBJ whole genome shotgun (WGS) entry which is preliminary data.</text>
</comment>
<gene>
    <name evidence="1" type="ORF">RPERSI_LOCUS22511</name>
</gene>
<feature type="non-terminal residue" evidence="1">
    <location>
        <position position="107"/>
    </location>
</feature>
<evidence type="ECO:0000313" key="1">
    <source>
        <dbReference type="EMBL" id="CAG8808002.1"/>
    </source>
</evidence>
<protein>
    <submittedName>
        <fullName evidence="1">679_t:CDS:1</fullName>
    </submittedName>
</protein>
<dbReference type="Proteomes" id="UP000789920">
    <property type="component" value="Unassembled WGS sequence"/>
</dbReference>
<evidence type="ECO:0000313" key="2">
    <source>
        <dbReference type="Proteomes" id="UP000789920"/>
    </source>
</evidence>
<keyword evidence="2" id="KW-1185">Reference proteome</keyword>
<organism evidence="1 2">
    <name type="scientific">Racocetra persica</name>
    <dbReference type="NCBI Taxonomy" id="160502"/>
    <lineage>
        <taxon>Eukaryota</taxon>
        <taxon>Fungi</taxon>
        <taxon>Fungi incertae sedis</taxon>
        <taxon>Mucoromycota</taxon>
        <taxon>Glomeromycotina</taxon>
        <taxon>Glomeromycetes</taxon>
        <taxon>Diversisporales</taxon>
        <taxon>Gigasporaceae</taxon>
        <taxon>Racocetra</taxon>
    </lineage>
</organism>
<sequence>DDIGPGGIDDVSLEDTDDQESDVEEIIETSTEKRRRLAKQYIESIKEGLDETGFDAEDIDRDLIAERLRKDVLEQTGRAHRIIADTFSFPIDSGTTKSGRHELSVTC</sequence>
<proteinExistence type="predicted"/>
<name>A0ACA9RTA5_9GLOM</name>
<reference evidence="1" key="1">
    <citation type="submission" date="2021-06" db="EMBL/GenBank/DDBJ databases">
        <authorList>
            <person name="Kallberg Y."/>
            <person name="Tangrot J."/>
            <person name="Rosling A."/>
        </authorList>
    </citation>
    <scope>NUCLEOTIDE SEQUENCE</scope>
    <source>
        <strain evidence="1">MA461A</strain>
    </source>
</reference>
<dbReference type="EMBL" id="CAJVQC010068307">
    <property type="protein sequence ID" value="CAG8808002.1"/>
    <property type="molecule type" value="Genomic_DNA"/>
</dbReference>
<feature type="non-terminal residue" evidence="1">
    <location>
        <position position="1"/>
    </location>
</feature>